<organism evidence="3 4">
    <name type="scientific">Penicillium arizonense</name>
    <dbReference type="NCBI Taxonomy" id="1835702"/>
    <lineage>
        <taxon>Eukaryota</taxon>
        <taxon>Fungi</taxon>
        <taxon>Dikarya</taxon>
        <taxon>Ascomycota</taxon>
        <taxon>Pezizomycotina</taxon>
        <taxon>Eurotiomycetes</taxon>
        <taxon>Eurotiomycetidae</taxon>
        <taxon>Eurotiales</taxon>
        <taxon>Aspergillaceae</taxon>
        <taxon>Penicillium</taxon>
    </lineage>
</organism>
<dbReference type="InterPro" id="IPR057227">
    <property type="entry name" value="DUF7905"/>
</dbReference>
<protein>
    <recommendedName>
        <fullName evidence="2">DUF7905 domain-containing protein</fullName>
    </recommendedName>
</protein>
<gene>
    <name evidence="3" type="ORF">PENARI_c003G04315</name>
</gene>
<dbReference type="Pfam" id="PF25482">
    <property type="entry name" value="DUF7905"/>
    <property type="match status" value="1"/>
</dbReference>
<feature type="compositionally biased region" description="Polar residues" evidence="1">
    <location>
        <begin position="160"/>
        <end position="183"/>
    </location>
</feature>
<name>A0A1F5LU45_PENAI</name>
<dbReference type="EMBL" id="LXJU01000003">
    <property type="protein sequence ID" value="OGE56714.1"/>
    <property type="molecule type" value="Genomic_DNA"/>
</dbReference>
<comment type="caution">
    <text evidence="3">The sequence shown here is derived from an EMBL/GenBank/DDBJ whole genome shotgun (WGS) entry which is preliminary data.</text>
</comment>
<evidence type="ECO:0000313" key="4">
    <source>
        <dbReference type="Proteomes" id="UP000177622"/>
    </source>
</evidence>
<dbReference type="GeneID" id="34573031"/>
<dbReference type="OrthoDB" id="4739136at2759"/>
<feature type="compositionally biased region" description="Low complexity" evidence="1">
    <location>
        <begin position="91"/>
        <end position="105"/>
    </location>
</feature>
<dbReference type="RefSeq" id="XP_022492141.1">
    <property type="nucleotide sequence ID" value="XM_022628297.1"/>
</dbReference>
<feature type="compositionally biased region" description="Basic and acidic residues" evidence="1">
    <location>
        <begin position="1"/>
        <end position="16"/>
    </location>
</feature>
<dbReference type="Proteomes" id="UP000177622">
    <property type="component" value="Unassembled WGS sequence"/>
</dbReference>
<feature type="compositionally biased region" description="Low complexity" evidence="1">
    <location>
        <begin position="114"/>
        <end position="125"/>
    </location>
</feature>
<accession>A0A1F5LU45</accession>
<feature type="compositionally biased region" description="Polar residues" evidence="1">
    <location>
        <begin position="60"/>
        <end position="89"/>
    </location>
</feature>
<dbReference type="STRING" id="1835702.A0A1F5LU45"/>
<dbReference type="AlphaFoldDB" id="A0A1F5LU45"/>
<feature type="region of interest" description="Disordered" evidence="1">
    <location>
        <begin position="1"/>
        <end position="183"/>
    </location>
</feature>
<evidence type="ECO:0000256" key="1">
    <source>
        <dbReference type="SAM" id="MobiDB-lite"/>
    </source>
</evidence>
<keyword evidence="4" id="KW-1185">Reference proteome</keyword>
<evidence type="ECO:0000259" key="2">
    <source>
        <dbReference type="Pfam" id="PF25482"/>
    </source>
</evidence>
<evidence type="ECO:0000313" key="3">
    <source>
        <dbReference type="EMBL" id="OGE56714.1"/>
    </source>
</evidence>
<sequence length="839" mass="92893">MAEAERPLEEDWEKHQSKAWSLPPYNTGAISSPDEDNQPSHALNIPSGFSKDPTSLVIEVSSSTPQPAVPPTSLSPGQNTQTPSISASLPSGPSQQARGAGSSQQKISIPAPVVPSRSFPRPSRSWGGKKSTRQSTNTSGPPIQAQVSPLAGGGARSHQPVRTQRSSPSVIQPQATGTQRSTVSQAFRRLGTNISTQSVQGRVDSAAKDSLGKAKWRAGATPDGKITWRTFITTSDNYSGYLRLPLTIDRFQEIITQLTKETAQPVTNFRDFIVNATGAYLTVRYQGVPVVLIWGDVNQVLAAHTLLHTFVTQVNQLQETSKVPGWTRIKSHSTIKVDIANTKDAQTSQLDGLRKAPKVVADSTVCLPWPPNSPSLEHCLSSRRKLLDSIRLHCGMNIYTKPGAWENLYFSGGNEGDLLGMVSRSRDLWRTLSLQCETEIKVFLVEPPPPEIMRKDVTMKEYSDMAKPYLSGLKLPIEQAVPWEKKRGEARQDNKVIIVDCLKRALHLVPHFHSFRQMRGKFGSFVLKGYRKTEGADGPFLFPDFRDMVADTNAEGRLLPGLRLSQNQIISRVMGAGHLLVPAGTIPLRRLTKIQPRFSASFEYKIKNNHAVRIEANYSLPRGSEEFEVNDIRCFKPRSIGGPGEQEMPMQIGMIDFERSDWQLEIKALEMLEEEDTPPEVEAFKRKLSFVWNESAHSITSVPERMSKFPLGAPLSWFVEKAAIEFHVRGTNLVFELARFVKYTVTNGRILETLDVSWGGSLFDPDWDVMLGENTELDGNQFTREACLCTFFPPAEGAKVDEDVQLGVFMSALRQIARVLGSADSAVTNVLDCDVGTLF</sequence>
<feature type="compositionally biased region" description="Polar residues" evidence="1">
    <location>
        <begin position="133"/>
        <end position="147"/>
    </location>
</feature>
<reference evidence="3 4" key="1">
    <citation type="journal article" date="2016" name="Sci. Rep.">
        <title>Penicillium arizonense, a new, genome sequenced fungal species, reveals a high chemical diversity in secreted metabolites.</title>
        <authorList>
            <person name="Grijseels S."/>
            <person name="Nielsen J.C."/>
            <person name="Randelovic M."/>
            <person name="Nielsen J."/>
            <person name="Nielsen K.F."/>
            <person name="Workman M."/>
            <person name="Frisvad J.C."/>
        </authorList>
    </citation>
    <scope>NUCLEOTIDE SEQUENCE [LARGE SCALE GENOMIC DNA]</scope>
    <source>
        <strain evidence="3 4">CBS 141311</strain>
    </source>
</reference>
<proteinExistence type="predicted"/>
<feature type="domain" description="DUF7905" evidence="2">
    <location>
        <begin position="483"/>
        <end position="778"/>
    </location>
</feature>